<sequence>MPFPASDPALQPRPHLVGVLLDGVGQVYPILGDAFLFDEADITRSPVGFKSVADLALVVIANSSISI</sequence>
<gene>
    <name evidence="1" type="ORF">METZ01_LOCUS7616</name>
</gene>
<organism evidence="1">
    <name type="scientific">marine metagenome</name>
    <dbReference type="NCBI Taxonomy" id="408172"/>
    <lineage>
        <taxon>unclassified sequences</taxon>
        <taxon>metagenomes</taxon>
        <taxon>ecological metagenomes</taxon>
    </lineage>
</organism>
<reference evidence="1" key="1">
    <citation type="submission" date="2018-05" db="EMBL/GenBank/DDBJ databases">
        <authorList>
            <person name="Lanie J.A."/>
            <person name="Ng W.-L."/>
            <person name="Kazmierczak K.M."/>
            <person name="Andrzejewski T.M."/>
            <person name="Davidsen T.M."/>
            <person name="Wayne K.J."/>
            <person name="Tettelin H."/>
            <person name="Glass J.I."/>
            <person name="Rusch D."/>
            <person name="Podicherti R."/>
            <person name="Tsui H.-C.T."/>
            <person name="Winkler M.E."/>
        </authorList>
    </citation>
    <scope>NUCLEOTIDE SEQUENCE</scope>
</reference>
<evidence type="ECO:0000313" key="1">
    <source>
        <dbReference type="EMBL" id="SUZ54762.1"/>
    </source>
</evidence>
<name>A0A381NJH3_9ZZZZ</name>
<dbReference type="EMBL" id="UINC01000406">
    <property type="protein sequence ID" value="SUZ54762.1"/>
    <property type="molecule type" value="Genomic_DNA"/>
</dbReference>
<protein>
    <submittedName>
        <fullName evidence="1">Uncharacterized protein</fullName>
    </submittedName>
</protein>
<dbReference type="AlphaFoldDB" id="A0A381NJH3"/>
<proteinExistence type="predicted"/>
<accession>A0A381NJH3</accession>